<evidence type="ECO:0000313" key="10">
    <source>
        <dbReference type="EMBL" id="PWV61022.1"/>
    </source>
</evidence>
<accession>A0A317MYZ8</accession>
<evidence type="ECO:0000256" key="6">
    <source>
        <dbReference type="ARBA" id="ARBA00022989"/>
    </source>
</evidence>
<evidence type="ECO:0000256" key="5">
    <source>
        <dbReference type="ARBA" id="ARBA00022692"/>
    </source>
</evidence>
<keyword evidence="3" id="KW-0328">Glycosyltransferase</keyword>
<name>A0A317MYZ8_9GAMM</name>
<reference evidence="10 11" key="1">
    <citation type="submission" date="2018-05" db="EMBL/GenBank/DDBJ databases">
        <title>Genomic Encyclopedia of Type Strains, Phase IV (KMG-IV): sequencing the most valuable type-strain genomes for metagenomic binning, comparative biology and taxonomic classification.</title>
        <authorList>
            <person name="Goeker M."/>
        </authorList>
    </citation>
    <scope>NUCLEOTIDE SEQUENCE [LARGE SCALE GENOMIC DNA]</scope>
    <source>
        <strain evidence="10 11">DSM 23606</strain>
    </source>
</reference>
<proteinExistence type="predicted"/>
<evidence type="ECO:0000259" key="9">
    <source>
        <dbReference type="Pfam" id="PF13231"/>
    </source>
</evidence>
<comment type="subcellular location">
    <subcellularLocation>
        <location evidence="1">Cell membrane</location>
        <topology evidence="1">Multi-pass membrane protein</topology>
    </subcellularLocation>
</comment>
<dbReference type="GO" id="GO:0010041">
    <property type="term" value="P:response to iron(III) ion"/>
    <property type="evidence" value="ECO:0007669"/>
    <property type="project" value="TreeGrafter"/>
</dbReference>
<evidence type="ECO:0000313" key="11">
    <source>
        <dbReference type="Proteomes" id="UP000246569"/>
    </source>
</evidence>
<evidence type="ECO:0000256" key="7">
    <source>
        <dbReference type="ARBA" id="ARBA00023136"/>
    </source>
</evidence>
<dbReference type="RefSeq" id="WP_110018702.1">
    <property type="nucleotide sequence ID" value="NZ_QGTJ01000006.1"/>
</dbReference>
<dbReference type="AlphaFoldDB" id="A0A317MYZ8"/>
<keyword evidence="7 8" id="KW-0472">Membrane</keyword>
<feature type="transmembrane region" description="Helical" evidence="8">
    <location>
        <begin position="237"/>
        <end position="254"/>
    </location>
</feature>
<dbReference type="InterPro" id="IPR038731">
    <property type="entry name" value="RgtA/B/C-like"/>
</dbReference>
<protein>
    <submittedName>
        <fullName evidence="10">4-amino-4-deoxy-L-arabinose transferase-like glycosyltransferase</fullName>
    </submittedName>
</protein>
<dbReference type="GO" id="GO:0009103">
    <property type="term" value="P:lipopolysaccharide biosynthetic process"/>
    <property type="evidence" value="ECO:0007669"/>
    <property type="project" value="UniProtKB-ARBA"/>
</dbReference>
<evidence type="ECO:0000256" key="8">
    <source>
        <dbReference type="SAM" id="Phobius"/>
    </source>
</evidence>
<feature type="domain" description="Glycosyltransferase RgtA/B/C/D-like" evidence="9">
    <location>
        <begin position="87"/>
        <end position="251"/>
    </location>
</feature>
<evidence type="ECO:0000256" key="1">
    <source>
        <dbReference type="ARBA" id="ARBA00004651"/>
    </source>
</evidence>
<feature type="transmembrane region" description="Helical" evidence="8">
    <location>
        <begin position="323"/>
        <end position="340"/>
    </location>
</feature>
<dbReference type="PANTHER" id="PTHR33908">
    <property type="entry name" value="MANNOSYLTRANSFERASE YKCB-RELATED"/>
    <property type="match status" value="1"/>
</dbReference>
<evidence type="ECO:0000256" key="2">
    <source>
        <dbReference type="ARBA" id="ARBA00022475"/>
    </source>
</evidence>
<feature type="transmembrane region" description="Helical" evidence="8">
    <location>
        <begin position="376"/>
        <end position="399"/>
    </location>
</feature>
<evidence type="ECO:0000256" key="3">
    <source>
        <dbReference type="ARBA" id="ARBA00022676"/>
    </source>
</evidence>
<sequence length="602" mass="67132">MRAVSIKADSPARHRPVAAGRQAALLRVARRYLAVLLPGSLLLYFLSTLAVRPLRVPDEGRYPEIAREMLLNGDFITPHLNGVPFLDKPPLFYWLQTLAYRLFGIDLWSIRLMPALFGIAGCLLVYYAGRRCFGRRAALLSVLVLATSPFYFIASQFANLDLEVAVLIEAALFAFLLAWREPAASRARFVFLLLAYLACGFGVLAKGLIGLVLPFMVVGTWLILMRRWRDIPAFKPLSGLLLIAVICLPWFYAVQQANPWFFDFFFIYQQFDRFVGHDFNSHQPLWFYLPVLAAGLFPWSLLLPHAVQAAWRELRQGGESRPVLLLLLLWPALIVLFFSLPASKVVGYVLPALPALALLLGHRLDRWLREGPQGELRWRSLAAFALVMALAALALLWAVPGLAARYGRPQLLVELRGLAVWLAALALLAGWARRWAPLRGVALLALAGMSFCLSAVLLSPAFDEQSTQALAQILRQQAGAQDRIVVYGDYPQDLPLYLDRRQPLTVVADWTRAARSGGDNWRRELYFGREHAPESAAWLLSAEQFAALPPAPGQLYLLFTPAVRDELGQRYLLQYLGAAGHLQLARVLGPAPAHEASSSLSQ</sequence>
<gene>
    <name evidence="10" type="ORF">C7443_10636</name>
</gene>
<dbReference type="InterPro" id="IPR050297">
    <property type="entry name" value="LipidA_mod_glycosyltrf_83"/>
</dbReference>
<feature type="transmembrane region" description="Helical" evidence="8">
    <location>
        <begin position="137"/>
        <end position="154"/>
    </location>
</feature>
<keyword evidence="4 10" id="KW-0808">Transferase</keyword>
<evidence type="ECO:0000256" key="4">
    <source>
        <dbReference type="ARBA" id="ARBA00022679"/>
    </source>
</evidence>
<comment type="caution">
    <text evidence="10">The sequence shown here is derived from an EMBL/GenBank/DDBJ whole genome shotgun (WGS) entry which is preliminary data.</text>
</comment>
<feature type="transmembrane region" description="Helical" evidence="8">
    <location>
        <begin position="32"/>
        <end position="51"/>
    </location>
</feature>
<dbReference type="PANTHER" id="PTHR33908:SF3">
    <property type="entry name" value="UNDECAPRENYL PHOSPHATE-ALPHA-4-AMINO-4-DEOXY-L-ARABINOSE ARABINOSYL TRANSFERASE"/>
    <property type="match status" value="1"/>
</dbReference>
<organism evidence="10 11">
    <name type="scientific">Plasticicumulans acidivorans</name>
    <dbReference type="NCBI Taxonomy" id="886464"/>
    <lineage>
        <taxon>Bacteria</taxon>
        <taxon>Pseudomonadati</taxon>
        <taxon>Pseudomonadota</taxon>
        <taxon>Gammaproteobacteria</taxon>
        <taxon>Candidatus Competibacteraceae</taxon>
        <taxon>Plasticicumulans</taxon>
    </lineage>
</organism>
<dbReference type="Pfam" id="PF13231">
    <property type="entry name" value="PMT_2"/>
    <property type="match status" value="1"/>
</dbReference>
<dbReference type="OrthoDB" id="9775035at2"/>
<dbReference type="GO" id="GO:0005886">
    <property type="term" value="C:plasma membrane"/>
    <property type="evidence" value="ECO:0007669"/>
    <property type="project" value="UniProtKB-SubCell"/>
</dbReference>
<dbReference type="GO" id="GO:0016763">
    <property type="term" value="F:pentosyltransferase activity"/>
    <property type="evidence" value="ECO:0007669"/>
    <property type="project" value="TreeGrafter"/>
</dbReference>
<feature type="transmembrane region" description="Helical" evidence="8">
    <location>
        <begin position="160"/>
        <end position="179"/>
    </location>
</feature>
<feature type="transmembrane region" description="Helical" evidence="8">
    <location>
        <begin position="441"/>
        <end position="462"/>
    </location>
</feature>
<keyword evidence="11" id="KW-1185">Reference proteome</keyword>
<keyword evidence="2" id="KW-1003">Cell membrane</keyword>
<feature type="transmembrane region" description="Helical" evidence="8">
    <location>
        <begin position="285"/>
        <end position="303"/>
    </location>
</feature>
<dbReference type="EMBL" id="QGTJ01000006">
    <property type="protein sequence ID" value="PWV61022.1"/>
    <property type="molecule type" value="Genomic_DNA"/>
</dbReference>
<feature type="transmembrane region" description="Helical" evidence="8">
    <location>
        <begin position="346"/>
        <end position="364"/>
    </location>
</feature>
<feature type="transmembrane region" description="Helical" evidence="8">
    <location>
        <begin position="411"/>
        <end position="429"/>
    </location>
</feature>
<keyword evidence="5 8" id="KW-0812">Transmembrane</keyword>
<feature type="transmembrane region" description="Helical" evidence="8">
    <location>
        <begin position="209"/>
        <end position="225"/>
    </location>
</feature>
<feature type="transmembrane region" description="Helical" evidence="8">
    <location>
        <begin position="108"/>
        <end position="128"/>
    </location>
</feature>
<dbReference type="Proteomes" id="UP000246569">
    <property type="component" value="Unassembled WGS sequence"/>
</dbReference>
<feature type="transmembrane region" description="Helical" evidence="8">
    <location>
        <begin position="186"/>
        <end position="203"/>
    </location>
</feature>
<keyword evidence="6 8" id="KW-1133">Transmembrane helix</keyword>